<gene>
    <name evidence="1" type="ORF">FPE01S_02_08920</name>
</gene>
<dbReference type="Pfam" id="PF13031">
    <property type="entry name" value="DUF3892"/>
    <property type="match status" value="1"/>
</dbReference>
<evidence type="ECO:0000313" key="1">
    <source>
        <dbReference type="EMBL" id="GAO43786.1"/>
    </source>
</evidence>
<keyword evidence="2" id="KW-1185">Reference proteome</keyword>
<dbReference type="OrthoDB" id="1442704at2"/>
<proteinExistence type="predicted"/>
<evidence type="ECO:0000313" key="2">
    <source>
        <dbReference type="Proteomes" id="UP000033121"/>
    </source>
</evidence>
<dbReference type="EMBL" id="BBWV01000002">
    <property type="protein sequence ID" value="GAO43786.1"/>
    <property type="molecule type" value="Genomic_DNA"/>
</dbReference>
<organism evidence="1 2">
    <name type="scientific">Flavihumibacter petaseus NBRC 106054</name>
    <dbReference type="NCBI Taxonomy" id="1220578"/>
    <lineage>
        <taxon>Bacteria</taxon>
        <taxon>Pseudomonadati</taxon>
        <taxon>Bacteroidota</taxon>
        <taxon>Chitinophagia</taxon>
        <taxon>Chitinophagales</taxon>
        <taxon>Chitinophagaceae</taxon>
        <taxon>Flavihumibacter</taxon>
    </lineage>
</organism>
<dbReference type="AlphaFoldDB" id="A0A0E9N292"/>
<sequence length="105" mass="11919">MAKYFCTGVWTGKDKVITHLLLHEDLEIFFSSGKKYTVAAVVELLESQNKVITRQWDYNKGNWRDGSPILAAYFTNGNPPYVRSHPDAKTSDNLDNILVLNSMIP</sequence>
<dbReference type="InterPro" id="IPR024997">
    <property type="entry name" value="DUF3892"/>
</dbReference>
<comment type="caution">
    <text evidence="1">The sequence shown here is derived from an EMBL/GenBank/DDBJ whole genome shotgun (WGS) entry which is preliminary data.</text>
</comment>
<protein>
    <recommendedName>
        <fullName evidence="3">DUF3892 domain-containing protein</fullName>
    </recommendedName>
</protein>
<accession>A0A0E9N292</accession>
<name>A0A0E9N292_9BACT</name>
<dbReference type="STRING" id="1220578.FPE01S_02_08920"/>
<dbReference type="RefSeq" id="WP_046369618.1">
    <property type="nucleotide sequence ID" value="NZ_BBWV01000002.1"/>
</dbReference>
<reference evidence="1 2" key="1">
    <citation type="submission" date="2015-04" db="EMBL/GenBank/DDBJ databases">
        <title>Whole genome shotgun sequence of Flavihumibacter petaseus NBRC 106054.</title>
        <authorList>
            <person name="Miyazawa S."/>
            <person name="Hosoyama A."/>
            <person name="Hashimoto M."/>
            <person name="Noguchi M."/>
            <person name="Tsuchikane K."/>
            <person name="Ohji S."/>
            <person name="Yamazoe A."/>
            <person name="Ichikawa N."/>
            <person name="Kimura A."/>
            <person name="Fujita N."/>
        </authorList>
    </citation>
    <scope>NUCLEOTIDE SEQUENCE [LARGE SCALE GENOMIC DNA]</scope>
    <source>
        <strain evidence="1 2">NBRC 106054</strain>
    </source>
</reference>
<dbReference type="Proteomes" id="UP000033121">
    <property type="component" value="Unassembled WGS sequence"/>
</dbReference>
<evidence type="ECO:0008006" key="3">
    <source>
        <dbReference type="Google" id="ProtNLM"/>
    </source>
</evidence>